<evidence type="ECO:0000256" key="5">
    <source>
        <dbReference type="SAM" id="Phobius"/>
    </source>
</evidence>
<feature type="transmembrane region" description="Helical" evidence="5">
    <location>
        <begin position="56"/>
        <end position="77"/>
    </location>
</feature>
<protein>
    <submittedName>
        <fullName evidence="7">Type IV secretion system protein</fullName>
    </submittedName>
</protein>
<organism evidence="7 8">
    <name type="scientific">Caenimonas sedimenti</name>
    <dbReference type="NCBI Taxonomy" id="2596921"/>
    <lineage>
        <taxon>Bacteria</taxon>
        <taxon>Pseudomonadati</taxon>
        <taxon>Pseudomonadota</taxon>
        <taxon>Betaproteobacteria</taxon>
        <taxon>Burkholderiales</taxon>
        <taxon>Comamonadaceae</taxon>
        <taxon>Caenimonas</taxon>
    </lineage>
</organism>
<gene>
    <name evidence="7" type="ORF">FN976_11005</name>
</gene>
<evidence type="ECO:0000313" key="8">
    <source>
        <dbReference type="Proteomes" id="UP000318199"/>
    </source>
</evidence>
<dbReference type="Proteomes" id="UP000318199">
    <property type="component" value="Unassembled WGS sequence"/>
</dbReference>
<keyword evidence="8" id="KW-1185">Reference proteome</keyword>
<dbReference type="CDD" id="cd16425">
    <property type="entry name" value="TrbF"/>
    <property type="match status" value="1"/>
</dbReference>
<evidence type="ECO:0000256" key="4">
    <source>
        <dbReference type="ARBA" id="ARBA00023136"/>
    </source>
</evidence>
<dbReference type="InterPro" id="IPR035658">
    <property type="entry name" value="TrbF"/>
</dbReference>
<feature type="domain" description="Bacterial virulence protein VirB8" evidence="6">
    <location>
        <begin position="40"/>
        <end position="244"/>
    </location>
</feature>
<evidence type="ECO:0000256" key="1">
    <source>
        <dbReference type="ARBA" id="ARBA00004167"/>
    </source>
</evidence>
<dbReference type="InterPro" id="IPR032710">
    <property type="entry name" value="NTF2-like_dom_sf"/>
</dbReference>
<dbReference type="SUPFAM" id="SSF54427">
    <property type="entry name" value="NTF2-like"/>
    <property type="match status" value="1"/>
</dbReference>
<keyword evidence="3 5" id="KW-1133">Transmembrane helix</keyword>
<dbReference type="GO" id="GO:0016020">
    <property type="term" value="C:membrane"/>
    <property type="evidence" value="ECO:0007669"/>
    <property type="project" value="UniProtKB-SubCell"/>
</dbReference>
<dbReference type="Pfam" id="PF04335">
    <property type="entry name" value="VirB8"/>
    <property type="match status" value="1"/>
</dbReference>
<dbReference type="RefSeq" id="WP_145893049.1">
    <property type="nucleotide sequence ID" value="NZ_VOBQ01000008.1"/>
</dbReference>
<name>A0A562ZSX6_9BURK</name>
<evidence type="ECO:0000256" key="2">
    <source>
        <dbReference type="ARBA" id="ARBA00022692"/>
    </source>
</evidence>
<accession>A0A562ZSX6</accession>
<dbReference type="Gene3D" id="3.10.450.230">
    <property type="entry name" value="VirB8 protein"/>
    <property type="match status" value="1"/>
</dbReference>
<comment type="caution">
    <text evidence="7">The sequence shown here is derived from an EMBL/GenBank/DDBJ whole genome shotgun (WGS) entry which is preliminary data.</text>
</comment>
<keyword evidence="2 5" id="KW-0812">Transmembrane</keyword>
<evidence type="ECO:0000256" key="3">
    <source>
        <dbReference type="ARBA" id="ARBA00022989"/>
    </source>
</evidence>
<dbReference type="InterPro" id="IPR007430">
    <property type="entry name" value="VirB8"/>
</dbReference>
<keyword evidence="4 5" id="KW-0472">Membrane</keyword>
<dbReference type="EMBL" id="VOBQ01000008">
    <property type="protein sequence ID" value="TWO71438.1"/>
    <property type="molecule type" value="Genomic_DNA"/>
</dbReference>
<dbReference type="OrthoDB" id="9154451at2"/>
<evidence type="ECO:0000313" key="7">
    <source>
        <dbReference type="EMBL" id="TWO71438.1"/>
    </source>
</evidence>
<comment type="subcellular location">
    <subcellularLocation>
        <location evidence="1">Membrane</location>
        <topology evidence="1">Single-pass membrane protein</topology>
    </subcellularLocation>
</comment>
<dbReference type="AlphaFoldDB" id="A0A562ZSX6"/>
<reference evidence="7 8" key="1">
    <citation type="submission" date="2019-07" db="EMBL/GenBank/DDBJ databases">
        <title>Caenimonas sedimenti sp. nov., isolated from activated sludge.</title>
        <authorList>
            <person name="Xu J."/>
        </authorList>
    </citation>
    <scope>NUCLEOTIDE SEQUENCE [LARGE SCALE GENOMIC DNA]</scope>
    <source>
        <strain evidence="7 8">HX-9-20</strain>
    </source>
</reference>
<proteinExistence type="predicted"/>
<evidence type="ECO:0000259" key="6">
    <source>
        <dbReference type="Pfam" id="PF04335"/>
    </source>
</evidence>
<sequence length="247" mass="27710">MGLSKLFSRTPQAQPERVAQSDYLKNAPNTPYSLYDDAAGKFAEIWGSSKVNEARFFMIALAAVVLALACVGTVASVMPLKEIRPWFVEVNPITGVVNKPVEIQRVDPNLAVVKAELARWAEAVYAIDPIRSRDSLRWANLRTAEKAVGQFAEFRTRERIFERIQREPDLVREVRVTAVDVSQRGTAFIFLQTAERVGPTSPTPDKVKRFRVTLNYSLVPAKQELDLLSNPLGLFVTFFADTEERAP</sequence>